<sequence length="439" mass="48470">MKKILFLVAGLMLSSISFSQTYKEGKLYLNQDGSQFLKMTLLNQTWLRYNDNNPGSTTNGFDKSSTTDIGIRRLRLQLFGQITDRTYIYLQVGENNFNALSDRKQGFFIHDALGEYAVVKNKLSLGGGLTGWSGLSRFAAAAVGGQLGVDAPLYQQATNDVTDQFLRKLSVYAKGKLGGFDYRLALSDPMAIQKSAGFNAATALTKNSNFSTMPPKFQTQGYFQYQFWDKESNMNPYMVGTYLGTKKVFNIGAGFIYQPDAMWHLADNGKDTLKTAMTLLAVDVFYDAPINKEKGTALSAYAAFSDYNFGKNYIRESGPLNPATGNANSTVLNGAGNNAPLYGTGQTLYGQVGYKMANNMLGKAGTLMPYVSVQYSDYEKLADPMVFYDAGINWLFSGHTSKLTLAYQSRPVYTSNTSGEYNATDRKGGIIMQYQVFFN</sequence>
<evidence type="ECO:0008006" key="4">
    <source>
        <dbReference type="Google" id="ProtNLM"/>
    </source>
</evidence>
<feature type="chain" id="PRO_5032407247" description="Short chain amide porin" evidence="1">
    <location>
        <begin position="20"/>
        <end position="439"/>
    </location>
</feature>
<comment type="caution">
    <text evidence="2">The sequence shown here is derived from an EMBL/GenBank/DDBJ whole genome shotgun (WGS) entry which is preliminary data.</text>
</comment>
<dbReference type="RefSeq" id="WP_184133343.1">
    <property type="nucleotide sequence ID" value="NZ_JACHKT010000010.1"/>
</dbReference>
<keyword evidence="1" id="KW-0732">Signal</keyword>
<proteinExistence type="predicted"/>
<feature type="signal peptide" evidence="1">
    <location>
        <begin position="1"/>
        <end position="19"/>
    </location>
</feature>
<accession>A0A841EUI5</accession>
<reference evidence="2 3" key="1">
    <citation type="submission" date="2020-08" db="EMBL/GenBank/DDBJ databases">
        <title>Functional genomics of gut bacteria from endangered species of beetles.</title>
        <authorList>
            <person name="Carlos-Shanley C."/>
        </authorList>
    </citation>
    <scope>NUCLEOTIDE SEQUENCE [LARGE SCALE GENOMIC DNA]</scope>
    <source>
        <strain evidence="2 3">S00070</strain>
    </source>
</reference>
<keyword evidence="3" id="KW-1185">Reference proteome</keyword>
<dbReference type="Proteomes" id="UP000524404">
    <property type="component" value="Unassembled WGS sequence"/>
</dbReference>
<dbReference type="EMBL" id="JACHKT010000010">
    <property type="protein sequence ID" value="MBB6003101.1"/>
    <property type="molecule type" value="Genomic_DNA"/>
</dbReference>
<evidence type="ECO:0000313" key="3">
    <source>
        <dbReference type="Proteomes" id="UP000524404"/>
    </source>
</evidence>
<protein>
    <recommendedName>
        <fullName evidence="4">Short chain amide porin</fullName>
    </recommendedName>
</protein>
<gene>
    <name evidence="2" type="ORF">HNP25_001753</name>
</gene>
<name>A0A841EUI5_9BACT</name>
<dbReference type="AlphaFoldDB" id="A0A841EUI5"/>
<evidence type="ECO:0000256" key="1">
    <source>
        <dbReference type="SAM" id="SignalP"/>
    </source>
</evidence>
<evidence type="ECO:0000313" key="2">
    <source>
        <dbReference type="EMBL" id="MBB6003101.1"/>
    </source>
</evidence>
<organism evidence="2 3">
    <name type="scientific">Arcicella rosea</name>
    <dbReference type="NCBI Taxonomy" id="502909"/>
    <lineage>
        <taxon>Bacteria</taxon>
        <taxon>Pseudomonadati</taxon>
        <taxon>Bacteroidota</taxon>
        <taxon>Cytophagia</taxon>
        <taxon>Cytophagales</taxon>
        <taxon>Flectobacillaceae</taxon>
        <taxon>Arcicella</taxon>
    </lineage>
</organism>